<dbReference type="Pfam" id="PF13893">
    <property type="entry name" value="RRM_5"/>
    <property type="match status" value="1"/>
</dbReference>
<name>A0A176WRZ6_MARPO</name>
<keyword evidence="6" id="KW-1185">Reference proteome</keyword>
<dbReference type="InterPro" id="IPR021790">
    <property type="entry name" value="PTBP1-like_RRM2"/>
</dbReference>
<dbReference type="EMBL" id="LVLJ01000203">
    <property type="protein sequence ID" value="OAE35295.1"/>
    <property type="molecule type" value="Genomic_DNA"/>
</dbReference>
<evidence type="ECO:0000259" key="4">
    <source>
        <dbReference type="PROSITE" id="PS50102"/>
    </source>
</evidence>
<dbReference type="InterPro" id="IPR012677">
    <property type="entry name" value="Nucleotide-bd_a/b_plait_sf"/>
</dbReference>
<dbReference type="GO" id="GO:0003723">
    <property type="term" value="F:RNA binding"/>
    <property type="evidence" value="ECO:0007669"/>
    <property type="project" value="UniProtKB-UniRule"/>
</dbReference>
<evidence type="ECO:0000313" key="5">
    <source>
        <dbReference type="EMBL" id="OAE35295.1"/>
    </source>
</evidence>
<dbReference type="Proteomes" id="UP000077202">
    <property type="component" value="Unassembled WGS sequence"/>
</dbReference>
<dbReference type="Pfam" id="PF11835">
    <property type="entry name" value="RRM_8"/>
    <property type="match status" value="1"/>
</dbReference>
<keyword evidence="1" id="KW-0677">Repeat</keyword>
<dbReference type="PROSITE" id="PS50102">
    <property type="entry name" value="RRM"/>
    <property type="match status" value="1"/>
</dbReference>
<protein>
    <recommendedName>
        <fullName evidence="4">RRM domain-containing protein</fullName>
    </recommendedName>
</protein>
<dbReference type="AlphaFoldDB" id="A0A176WRZ6"/>
<dbReference type="SMART" id="SM00360">
    <property type="entry name" value="RRM"/>
    <property type="match status" value="1"/>
</dbReference>
<reference evidence="5" key="1">
    <citation type="submission" date="2016-03" db="EMBL/GenBank/DDBJ databases">
        <title>Mechanisms controlling the formation of the plant cell surface in tip-growing cells are functionally conserved among land plants.</title>
        <authorList>
            <person name="Honkanen S."/>
            <person name="Jones V.A."/>
            <person name="Morieri G."/>
            <person name="Champion C."/>
            <person name="Hetherington A.J."/>
            <person name="Kelly S."/>
            <person name="Saint-Marcoux D."/>
            <person name="Proust H."/>
            <person name="Prescott H."/>
            <person name="Dolan L."/>
        </authorList>
    </citation>
    <scope>NUCLEOTIDE SEQUENCE [LARGE SCALE GENOMIC DNA]</scope>
    <source>
        <tissue evidence="5">Whole gametophyte</tissue>
    </source>
</reference>
<evidence type="ECO:0000256" key="1">
    <source>
        <dbReference type="ARBA" id="ARBA00022737"/>
    </source>
</evidence>
<evidence type="ECO:0000313" key="6">
    <source>
        <dbReference type="Proteomes" id="UP000077202"/>
    </source>
</evidence>
<comment type="caution">
    <text evidence="5">The sequence shown here is derived from an EMBL/GenBank/DDBJ whole genome shotgun (WGS) entry which is preliminary data.</text>
</comment>
<dbReference type="InterPro" id="IPR035979">
    <property type="entry name" value="RBD_domain_sf"/>
</dbReference>
<dbReference type="SUPFAM" id="SSF54928">
    <property type="entry name" value="RNA-binding domain, RBD"/>
    <property type="match status" value="2"/>
</dbReference>
<dbReference type="InterPro" id="IPR000504">
    <property type="entry name" value="RRM_dom"/>
</dbReference>
<feature type="domain" description="RRM" evidence="4">
    <location>
        <begin position="136"/>
        <end position="211"/>
    </location>
</feature>
<evidence type="ECO:0000256" key="3">
    <source>
        <dbReference type="PROSITE-ProRule" id="PRU00176"/>
    </source>
</evidence>
<evidence type="ECO:0000256" key="2">
    <source>
        <dbReference type="ARBA" id="ARBA00022884"/>
    </source>
</evidence>
<accession>A0A176WRZ6</accession>
<proteinExistence type="predicted"/>
<dbReference type="PANTHER" id="PTHR15592">
    <property type="entry name" value="MATRIN 3/NUCLEAR PROTEIN 220-RELATED"/>
    <property type="match status" value="1"/>
</dbReference>
<organism evidence="5 6">
    <name type="scientific">Marchantia polymorpha subsp. ruderalis</name>
    <dbReference type="NCBI Taxonomy" id="1480154"/>
    <lineage>
        <taxon>Eukaryota</taxon>
        <taxon>Viridiplantae</taxon>
        <taxon>Streptophyta</taxon>
        <taxon>Embryophyta</taxon>
        <taxon>Marchantiophyta</taxon>
        <taxon>Marchantiopsida</taxon>
        <taxon>Marchantiidae</taxon>
        <taxon>Marchantiales</taxon>
        <taxon>Marchantiaceae</taxon>
        <taxon>Marchantia</taxon>
    </lineage>
</organism>
<keyword evidence="2 3" id="KW-0694">RNA-binding</keyword>
<gene>
    <name evidence="5" type="ORF">AXG93_392s1440</name>
</gene>
<dbReference type="Gene3D" id="3.30.70.330">
    <property type="match status" value="2"/>
</dbReference>
<sequence length="322" mass="36623">MLHNLFSPFGFVEKIIIFETVIGPQSVLQFAAEESAVQARNSLHGRDIYDGCCTLDIKYSDFQELNVGVNSDRMWDFTVKFVHPNNQLSMKRRPAIHMYRSMPTNDIVSSTFPGDDGAESTGSHDVQSVFDPHERSTLLVCKLHRVNMDADRLFNLFSNYGHVVRIKVMDAKPDQALIQMENGSSQAQMALEYLHGVMLFGRCIQILYSKHIYVAPSQVREFSNSSNASGIHRFFSPHFNYRHCCAPTSMLHVGRIASDVDLDDFLTHLANHGTIIKSRLFEFNGQFVEDRDYCNCTSLQLKYNLQAKKGIEKSEPTPWTTP</sequence>